<reference evidence="2 3" key="1">
    <citation type="submission" date="2024-09" db="EMBL/GenBank/DDBJ databases">
        <authorList>
            <person name="Sun Q."/>
            <person name="Mori K."/>
        </authorList>
    </citation>
    <scope>NUCLEOTIDE SEQUENCE [LARGE SCALE GENOMIC DNA]</scope>
    <source>
        <strain evidence="2 3">TBRC 5777</strain>
    </source>
</reference>
<evidence type="ECO:0000313" key="3">
    <source>
        <dbReference type="Proteomes" id="UP001589865"/>
    </source>
</evidence>
<dbReference type="Gene3D" id="1.10.1200.10">
    <property type="entry name" value="ACP-like"/>
    <property type="match status" value="1"/>
</dbReference>
<comment type="caution">
    <text evidence="2">The sequence shown here is derived from an EMBL/GenBank/DDBJ whole genome shotgun (WGS) entry which is preliminary data.</text>
</comment>
<organism evidence="2 3">
    <name type="scientific">Roseomonas elaeocarpi</name>
    <dbReference type="NCBI Taxonomy" id="907779"/>
    <lineage>
        <taxon>Bacteria</taxon>
        <taxon>Pseudomonadati</taxon>
        <taxon>Pseudomonadota</taxon>
        <taxon>Alphaproteobacteria</taxon>
        <taxon>Acetobacterales</taxon>
        <taxon>Roseomonadaceae</taxon>
        <taxon>Roseomonas</taxon>
    </lineage>
</organism>
<accession>A0ABV6JVG5</accession>
<dbReference type="EMBL" id="JBHLUN010000010">
    <property type="protein sequence ID" value="MFC0409731.1"/>
    <property type="molecule type" value="Genomic_DNA"/>
</dbReference>
<evidence type="ECO:0000313" key="2">
    <source>
        <dbReference type="EMBL" id="MFC0409731.1"/>
    </source>
</evidence>
<dbReference type="RefSeq" id="WP_377045476.1">
    <property type="nucleotide sequence ID" value="NZ_JBHLUN010000010.1"/>
</dbReference>
<gene>
    <name evidence="2" type="ORF">ACFFGY_15875</name>
</gene>
<dbReference type="SUPFAM" id="SSF47336">
    <property type="entry name" value="ACP-like"/>
    <property type="match status" value="1"/>
</dbReference>
<name>A0ABV6JVG5_9PROT</name>
<sequence length="81" mass="8868">MSDHDVPARFEAVLRRAFPRFTGSFRESMTAADVPGWDSVAHVNLLMDLEDEFGIEIPPEAAAEIPDVGGLIGIIRDRMAA</sequence>
<dbReference type="InterPro" id="IPR009081">
    <property type="entry name" value="PP-bd_ACP"/>
</dbReference>
<keyword evidence="3" id="KW-1185">Reference proteome</keyword>
<dbReference type="Pfam" id="PF00550">
    <property type="entry name" value="PP-binding"/>
    <property type="match status" value="1"/>
</dbReference>
<dbReference type="InterPro" id="IPR036736">
    <property type="entry name" value="ACP-like_sf"/>
</dbReference>
<protein>
    <submittedName>
        <fullName evidence="2">Acyl carrier protein</fullName>
    </submittedName>
</protein>
<evidence type="ECO:0000259" key="1">
    <source>
        <dbReference type="PROSITE" id="PS50075"/>
    </source>
</evidence>
<feature type="domain" description="Carrier" evidence="1">
    <location>
        <begin position="1"/>
        <end position="79"/>
    </location>
</feature>
<dbReference type="Proteomes" id="UP001589865">
    <property type="component" value="Unassembled WGS sequence"/>
</dbReference>
<proteinExistence type="predicted"/>
<dbReference type="PROSITE" id="PS50075">
    <property type="entry name" value="CARRIER"/>
    <property type="match status" value="1"/>
</dbReference>